<dbReference type="NCBIfam" id="NF000594">
    <property type="entry name" value="PRK00015.1-1"/>
    <property type="match status" value="1"/>
</dbReference>
<feature type="binding site" evidence="14 15">
    <location>
        <position position="173"/>
    </location>
    <ligand>
        <name>a divalent metal cation</name>
        <dbReference type="ChEBI" id="CHEBI:60240"/>
    </ligand>
</feature>
<name>A0A133S6S7_9FIRM</name>
<dbReference type="GO" id="GO:0005737">
    <property type="term" value="C:cytoplasm"/>
    <property type="evidence" value="ECO:0007669"/>
    <property type="project" value="UniProtKB-SubCell"/>
</dbReference>
<organism evidence="18">
    <name type="scientific">Veillonella atypica</name>
    <dbReference type="NCBI Taxonomy" id="39777"/>
    <lineage>
        <taxon>Bacteria</taxon>
        <taxon>Bacillati</taxon>
        <taxon>Bacillota</taxon>
        <taxon>Negativicutes</taxon>
        <taxon>Veillonellales</taxon>
        <taxon>Veillonellaceae</taxon>
        <taxon>Veillonella</taxon>
    </lineage>
</organism>
<dbReference type="NCBIfam" id="NF000595">
    <property type="entry name" value="PRK00015.1-3"/>
    <property type="match status" value="1"/>
</dbReference>
<keyword evidence="12 14" id="KW-0378">Hydrolase</keyword>
<comment type="similarity">
    <text evidence="5 14 16">Belongs to the RNase HII family.</text>
</comment>
<dbReference type="RefSeq" id="WP_060807180.1">
    <property type="nucleotide sequence ID" value="NZ_KQ958054.1"/>
</dbReference>
<evidence type="ECO:0000256" key="7">
    <source>
        <dbReference type="ARBA" id="ARBA00019179"/>
    </source>
</evidence>
<keyword evidence="13 14" id="KW-0464">Manganese</keyword>
<evidence type="ECO:0000256" key="14">
    <source>
        <dbReference type="HAMAP-Rule" id="MF_00052"/>
    </source>
</evidence>
<dbReference type="InterPro" id="IPR022898">
    <property type="entry name" value="RNase_HII"/>
</dbReference>
<keyword evidence="11 14" id="KW-0255">Endonuclease</keyword>
<dbReference type="PATRIC" id="fig|39777.7.peg.366"/>
<gene>
    <name evidence="14" type="primary">rnhB</name>
    <name evidence="18" type="ORF">HMPREF3233_00375</name>
</gene>
<keyword evidence="8 14" id="KW-0963">Cytoplasm</keyword>
<dbReference type="GO" id="GO:0006298">
    <property type="term" value="P:mismatch repair"/>
    <property type="evidence" value="ECO:0007669"/>
    <property type="project" value="TreeGrafter"/>
</dbReference>
<dbReference type="CDD" id="cd07182">
    <property type="entry name" value="RNase_HII_bacteria_HII_like"/>
    <property type="match status" value="1"/>
</dbReference>
<evidence type="ECO:0000256" key="11">
    <source>
        <dbReference type="ARBA" id="ARBA00022759"/>
    </source>
</evidence>
<dbReference type="InterPro" id="IPR001352">
    <property type="entry name" value="RNase_HII/HIII"/>
</dbReference>
<comment type="catalytic activity">
    <reaction evidence="1 14 15 16">
        <text>Endonucleolytic cleavage to 5'-phosphomonoester.</text>
        <dbReference type="EC" id="3.1.26.4"/>
    </reaction>
</comment>
<dbReference type="PANTHER" id="PTHR10954:SF18">
    <property type="entry name" value="RIBONUCLEASE HII"/>
    <property type="match status" value="1"/>
</dbReference>
<dbReference type="Pfam" id="PF01351">
    <property type="entry name" value="RNase_HII"/>
    <property type="match status" value="1"/>
</dbReference>
<evidence type="ECO:0000259" key="17">
    <source>
        <dbReference type="PROSITE" id="PS51975"/>
    </source>
</evidence>
<comment type="subcellular location">
    <subcellularLocation>
        <location evidence="4 14">Cytoplasm</location>
    </subcellularLocation>
</comment>
<dbReference type="GO" id="GO:0032299">
    <property type="term" value="C:ribonuclease H2 complex"/>
    <property type="evidence" value="ECO:0007669"/>
    <property type="project" value="TreeGrafter"/>
</dbReference>
<evidence type="ECO:0000256" key="15">
    <source>
        <dbReference type="PROSITE-ProRule" id="PRU01319"/>
    </source>
</evidence>
<evidence type="ECO:0000256" key="13">
    <source>
        <dbReference type="ARBA" id="ARBA00023211"/>
    </source>
</evidence>
<evidence type="ECO:0000256" key="9">
    <source>
        <dbReference type="ARBA" id="ARBA00022722"/>
    </source>
</evidence>
<keyword evidence="9 14" id="KW-0540">Nuclease</keyword>
<feature type="binding site" evidence="14 15">
    <location>
        <position position="81"/>
    </location>
    <ligand>
        <name>a divalent metal cation</name>
        <dbReference type="ChEBI" id="CHEBI:60240"/>
    </ligand>
</feature>
<evidence type="ECO:0000256" key="1">
    <source>
        <dbReference type="ARBA" id="ARBA00000077"/>
    </source>
</evidence>
<dbReference type="AlphaFoldDB" id="A0A133S6S7"/>
<comment type="caution">
    <text evidence="18">The sequence shown here is derived from an EMBL/GenBank/DDBJ whole genome shotgun (WGS) entry which is preliminary data.</text>
</comment>
<dbReference type="InterPro" id="IPR012337">
    <property type="entry name" value="RNaseH-like_sf"/>
</dbReference>
<evidence type="ECO:0000256" key="4">
    <source>
        <dbReference type="ARBA" id="ARBA00004496"/>
    </source>
</evidence>
<dbReference type="PROSITE" id="PS51975">
    <property type="entry name" value="RNASE_H_2"/>
    <property type="match status" value="1"/>
</dbReference>
<evidence type="ECO:0000313" key="18">
    <source>
        <dbReference type="EMBL" id="KXA65374.1"/>
    </source>
</evidence>
<reference evidence="18 19" key="1">
    <citation type="submission" date="2016-01" db="EMBL/GenBank/DDBJ databases">
        <authorList>
            <person name="Oliw E.H."/>
        </authorList>
    </citation>
    <scope>NUCLEOTIDE SEQUENCE [LARGE SCALE GENOMIC DNA]</scope>
    <source>
        <strain evidence="18 19">CMW7756B</strain>
    </source>
</reference>
<comment type="cofactor">
    <cofactor evidence="14 15">
        <name>Mn(2+)</name>
        <dbReference type="ChEBI" id="CHEBI:29035"/>
    </cofactor>
    <cofactor evidence="14 15">
        <name>Mg(2+)</name>
        <dbReference type="ChEBI" id="CHEBI:18420"/>
    </cofactor>
    <text evidence="14 15">Manganese or magnesium. Binds 1 divalent metal ion per monomer in the absence of substrate. May bind a second metal ion after substrate binding.</text>
</comment>
<evidence type="ECO:0000256" key="12">
    <source>
        <dbReference type="ARBA" id="ARBA00022801"/>
    </source>
</evidence>
<evidence type="ECO:0000256" key="16">
    <source>
        <dbReference type="RuleBase" id="RU003515"/>
    </source>
</evidence>
<dbReference type="GO" id="GO:0030145">
    <property type="term" value="F:manganese ion binding"/>
    <property type="evidence" value="ECO:0007669"/>
    <property type="project" value="UniProtKB-UniRule"/>
</dbReference>
<dbReference type="STRING" id="39777.B7L28_04695"/>
<comment type="function">
    <text evidence="3 14 16">Endonuclease that specifically degrades the RNA of RNA-DNA hybrids.</text>
</comment>
<evidence type="ECO:0000256" key="2">
    <source>
        <dbReference type="ARBA" id="ARBA00001946"/>
    </source>
</evidence>
<dbReference type="GO" id="GO:0043137">
    <property type="term" value="P:DNA replication, removal of RNA primer"/>
    <property type="evidence" value="ECO:0007669"/>
    <property type="project" value="TreeGrafter"/>
</dbReference>
<dbReference type="InterPro" id="IPR024567">
    <property type="entry name" value="RNase_HII/HIII_dom"/>
</dbReference>
<evidence type="ECO:0000256" key="5">
    <source>
        <dbReference type="ARBA" id="ARBA00007383"/>
    </source>
</evidence>
<dbReference type="SUPFAM" id="SSF53098">
    <property type="entry name" value="Ribonuclease H-like"/>
    <property type="match status" value="1"/>
</dbReference>
<evidence type="ECO:0000256" key="10">
    <source>
        <dbReference type="ARBA" id="ARBA00022723"/>
    </source>
</evidence>
<comment type="cofactor">
    <cofactor evidence="2">
        <name>Mg(2+)</name>
        <dbReference type="ChEBI" id="CHEBI:18420"/>
    </cofactor>
</comment>
<feature type="binding site" evidence="14 15">
    <location>
        <position position="82"/>
    </location>
    <ligand>
        <name>a divalent metal cation</name>
        <dbReference type="ChEBI" id="CHEBI:60240"/>
    </ligand>
</feature>
<keyword evidence="10 14" id="KW-0479">Metal-binding</keyword>
<dbReference type="Proteomes" id="UP000070226">
    <property type="component" value="Unassembled WGS sequence"/>
</dbReference>
<dbReference type="HAMAP" id="MF_00052_B">
    <property type="entry name" value="RNase_HII_B"/>
    <property type="match status" value="1"/>
</dbReference>
<dbReference type="PANTHER" id="PTHR10954">
    <property type="entry name" value="RIBONUCLEASE H2 SUBUNIT A"/>
    <property type="match status" value="1"/>
</dbReference>
<protein>
    <recommendedName>
        <fullName evidence="7 14">Ribonuclease HII</fullName>
        <shortName evidence="14">RNase HII</shortName>
        <ecNumber evidence="6 14">3.1.26.4</ecNumber>
    </recommendedName>
</protein>
<proteinExistence type="inferred from homology"/>
<dbReference type="InterPro" id="IPR036397">
    <property type="entry name" value="RNaseH_sf"/>
</dbReference>
<evidence type="ECO:0000256" key="8">
    <source>
        <dbReference type="ARBA" id="ARBA00022490"/>
    </source>
</evidence>
<dbReference type="GO" id="GO:0003723">
    <property type="term" value="F:RNA binding"/>
    <property type="evidence" value="ECO:0007669"/>
    <property type="project" value="UniProtKB-UniRule"/>
</dbReference>
<evidence type="ECO:0000256" key="3">
    <source>
        <dbReference type="ARBA" id="ARBA00004065"/>
    </source>
</evidence>
<feature type="domain" description="RNase H type-2" evidence="17">
    <location>
        <begin position="75"/>
        <end position="264"/>
    </location>
</feature>
<dbReference type="FunFam" id="3.30.420.10:FF:000006">
    <property type="entry name" value="Ribonuclease HII"/>
    <property type="match status" value="1"/>
</dbReference>
<dbReference type="GO" id="GO:0004523">
    <property type="term" value="F:RNA-DNA hybrid ribonuclease activity"/>
    <property type="evidence" value="ECO:0007669"/>
    <property type="project" value="UniProtKB-UniRule"/>
</dbReference>
<dbReference type="Gene3D" id="3.30.420.10">
    <property type="entry name" value="Ribonuclease H-like superfamily/Ribonuclease H"/>
    <property type="match status" value="1"/>
</dbReference>
<evidence type="ECO:0000313" key="19">
    <source>
        <dbReference type="Proteomes" id="UP000070226"/>
    </source>
</evidence>
<sequence length="266" mass="29802">MDKDIFAKLKVADIKALFETEQALELLPLAQEDTRSSVQKLAASYIKRQEKELKEQQRLMGMYDYEGMFYDEGLYHVAGVDEVGRGPIAGPVTVAAVILPPMTLIPGLNDSKKLTEEKREALYDIIMEEAVAVSCISYGPEKIDELNIYEATRQAMYEAIRTLDVPAEAVVADAMKLPDLTIPVESIIKGDSKSANIAAASIIAKVTRDRYMKSLDEEYPGYGFGIHKGYYTELHKEAVEQQGVTPLHRKSFEPIKSIVGWHREEK</sequence>
<evidence type="ECO:0000256" key="6">
    <source>
        <dbReference type="ARBA" id="ARBA00012180"/>
    </source>
</evidence>
<dbReference type="EMBL" id="LRQT01000006">
    <property type="protein sequence ID" value="KXA65374.1"/>
    <property type="molecule type" value="Genomic_DNA"/>
</dbReference>
<accession>A0A133S6S7</accession>
<dbReference type="EC" id="3.1.26.4" evidence="6 14"/>